<protein>
    <recommendedName>
        <fullName evidence="1">CxC2-like cysteine cluster KDZ transposase-associated domain-containing protein</fullName>
    </recommendedName>
</protein>
<gene>
    <name evidence="2" type="ORF">ARMSODRAFT_884149</name>
</gene>
<reference evidence="3" key="1">
    <citation type="journal article" date="2017" name="Nat. Ecol. Evol.">
        <title>Genome expansion and lineage-specific genetic innovations in the forest pathogenic fungi Armillaria.</title>
        <authorList>
            <person name="Sipos G."/>
            <person name="Prasanna A.N."/>
            <person name="Walter M.C."/>
            <person name="O'Connor E."/>
            <person name="Balint B."/>
            <person name="Krizsan K."/>
            <person name="Kiss B."/>
            <person name="Hess J."/>
            <person name="Varga T."/>
            <person name="Slot J."/>
            <person name="Riley R."/>
            <person name="Boka B."/>
            <person name="Rigling D."/>
            <person name="Barry K."/>
            <person name="Lee J."/>
            <person name="Mihaltcheva S."/>
            <person name="LaButti K."/>
            <person name="Lipzen A."/>
            <person name="Waldron R."/>
            <person name="Moloney N.M."/>
            <person name="Sperisen C."/>
            <person name="Kredics L."/>
            <person name="Vagvoelgyi C."/>
            <person name="Patrignani A."/>
            <person name="Fitzpatrick D."/>
            <person name="Nagy I."/>
            <person name="Doyle S."/>
            <person name="Anderson J.B."/>
            <person name="Grigoriev I.V."/>
            <person name="Gueldener U."/>
            <person name="Muensterkoetter M."/>
            <person name="Nagy L.G."/>
        </authorList>
    </citation>
    <scope>NUCLEOTIDE SEQUENCE [LARGE SCALE GENOMIC DNA]</scope>
    <source>
        <strain evidence="3">28-4</strain>
    </source>
</reference>
<dbReference type="InterPro" id="IPR041457">
    <property type="entry name" value="CxC2_KDZ-assoc"/>
</dbReference>
<dbReference type="PANTHER" id="PTHR33096">
    <property type="entry name" value="CXC2 DOMAIN-CONTAINING PROTEIN"/>
    <property type="match status" value="1"/>
</dbReference>
<dbReference type="Pfam" id="PF18758">
    <property type="entry name" value="KDZ"/>
    <property type="match status" value="2"/>
</dbReference>
<organism evidence="2 3">
    <name type="scientific">Armillaria solidipes</name>
    <dbReference type="NCBI Taxonomy" id="1076256"/>
    <lineage>
        <taxon>Eukaryota</taxon>
        <taxon>Fungi</taxon>
        <taxon>Dikarya</taxon>
        <taxon>Basidiomycota</taxon>
        <taxon>Agaricomycotina</taxon>
        <taxon>Agaricomycetes</taxon>
        <taxon>Agaricomycetidae</taxon>
        <taxon>Agaricales</taxon>
        <taxon>Marasmiineae</taxon>
        <taxon>Physalacriaceae</taxon>
        <taxon>Armillaria</taxon>
    </lineage>
</organism>
<sequence>GYREEYLLELLRRNGHGGAVLQSACSNCQMGKPIFRCDGCPLGLLACKACCLKLHSSLPLHVVWEWTGERFVKTTLRKLGLRVQIRHFDGSECICPEPAGWTFTILDTNGIHDVKVDYCACDRCKGTMQRQQLLRFGWYPVTPLHPRTCATLTLLDQFHALTHAGKISTYDYYRYLNTMTDAWGIRLPKRKYTSLLRMVRQYQHLKMLMRAGRGQEENGIATTSEGQLALQCPACPIPEVNLPEGWRLASRSISYLYRGIFAMDTNFRLKNLFRSTFTADPGLHTGLAYFIKYAPYASHLAKYVTQTDMSLFKTLEHAELKGETGLWASGVAMCVCARHEMVCATGVGNLQKGECYANMDYIIMSGTSSLGLQNIFVSYDIAYGTGRTDGEGIKRTWALVNAIAWSTKEMGPGSQHNTLDDHFAYHNFIKMIGLGNMLHKRLTEAEIQVEAHRKYHNDFTNALPKPEYKAEWTTVVKEWDQDRSKPSPYLSVGECRFLLIISATTSNTAHGDIPVHKISATSCLGLGLLIEDSQRHITAIVSGEGVLSSSELADVEMRWTNLNKQIEQFQELQVIYMPGIALRIEQEREAAKGTIEAEDNKLWFPSDLSERVRNAICHPGLGQKEEMLCEAQCWDVLAAICSSLRAETSVHDFRNANLHGQEALLHMSDVLDTWKRKRELAAMKYQRAQSAVLALCSTGPWMHELRELHAKDMLSMYGSVLDTEETGTEMITPEDQRQKKKKKTDHKDMPKEVSWIWLAEGSLGELQDDSDVTGILFLECIRAHLKHWEEEVSLLREEQRRVLVTLRYRVKWWDSRRSGWEGLAPEIVEGLQAYTAQQRDGQLVLATHFCSKWPCTYIPPPDDEFDSDDDTA</sequence>
<dbReference type="InterPro" id="IPR040521">
    <property type="entry name" value="KDZ"/>
</dbReference>
<name>A0A2H3BXL2_9AGAR</name>
<dbReference type="EMBL" id="KZ293425">
    <property type="protein sequence ID" value="PBK70788.1"/>
    <property type="molecule type" value="Genomic_DNA"/>
</dbReference>
<accession>A0A2H3BXL2</accession>
<dbReference type="Pfam" id="PF18803">
    <property type="entry name" value="CxC2"/>
    <property type="match status" value="1"/>
</dbReference>
<keyword evidence="3" id="KW-1185">Reference proteome</keyword>
<evidence type="ECO:0000313" key="3">
    <source>
        <dbReference type="Proteomes" id="UP000218334"/>
    </source>
</evidence>
<dbReference type="STRING" id="1076256.A0A2H3BXL2"/>
<feature type="domain" description="CxC2-like cysteine cluster KDZ transposase-associated" evidence="1">
    <location>
        <begin position="76"/>
        <end position="183"/>
    </location>
</feature>
<dbReference type="AlphaFoldDB" id="A0A2H3BXL2"/>
<evidence type="ECO:0000313" key="2">
    <source>
        <dbReference type="EMBL" id="PBK70788.1"/>
    </source>
</evidence>
<proteinExistence type="predicted"/>
<dbReference type="PANTHER" id="PTHR33096:SF1">
    <property type="entry name" value="CXC1-LIKE CYSTEINE CLUSTER ASSOCIATED WITH KDZ TRANSPOSASES DOMAIN-CONTAINING PROTEIN"/>
    <property type="match status" value="1"/>
</dbReference>
<dbReference type="Proteomes" id="UP000218334">
    <property type="component" value="Unassembled WGS sequence"/>
</dbReference>
<feature type="non-terminal residue" evidence="2">
    <location>
        <position position="1"/>
    </location>
</feature>
<evidence type="ECO:0000259" key="1">
    <source>
        <dbReference type="Pfam" id="PF18803"/>
    </source>
</evidence>